<evidence type="ECO:0000256" key="6">
    <source>
        <dbReference type="ARBA" id="ARBA00023136"/>
    </source>
</evidence>
<evidence type="ECO:0000256" key="8">
    <source>
        <dbReference type="SAM" id="Phobius"/>
    </source>
</evidence>
<organism evidence="9 10">
    <name type="scientific">Halorubrum distributum JCM 10247</name>
    <dbReference type="NCBI Taxonomy" id="1227486"/>
    <lineage>
        <taxon>Archaea</taxon>
        <taxon>Methanobacteriati</taxon>
        <taxon>Methanobacteriota</taxon>
        <taxon>Stenosarchaea group</taxon>
        <taxon>Halobacteria</taxon>
        <taxon>Halobacteriales</taxon>
        <taxon>Haloferacaceae</taxon>
        <taxon>Halorubrum</taxon>
        <taxon>Halorubrum distributum group</taxon>
    </lineage>
</organism>
<evidence type="ECO:0000256" key="4">
    <source>
        <dbReference type="ARBA" id="ARBA00022692"/>
    </source>
</evidence>
<evidence type="ECO:0000256" key="7">
    <source>
        <dbReference type="SAM" id="MobiDB-lite"/>
    </source>
</evidence>
<dbReference type="EMBL" id="AOIW01000064">
    <property type="protein sequence ID" value="ELZ30742.1"/>
    <property type="molecule type" value="Genomic_DNA"/>
</dbReference>
<feature type="transmembrane region" description="Helical" evidence="8">
    <location>
        <begin position="21"/>
        <end position="42"/>
    </location>
</feature>
<dbReference type="AlphaFoldDB" id="M0D7R5"/>
<dbReference type="Pfam" id="PF03706">
    <property type="entry name" value="LPG_synthase_TM"/>
    <property type="match status" value="1"/>
</dbReference>
<keyword evidence="6 8" id="KW-0472">Membrane</keyword>
<dbReference type="Proteomes" id="UP000011572">
    <property type="component" value="Unassembled WGS sequence"/>
</dbReference>
<comment type="caution">
    <text evidence="9">The sequence shown here is derived from an EMBL/GenBank/DDBJ whole genome shotgun (WGS) entry which is preliminary data.</text>
</comment>
<dbReference type="PATRIC" id="fig|1227486.3.peg.2472"/>
<evidence type="ECO:0000256" key="3">
    <source>
        <dbReference type="ARBA" id="ARBA00022475"/>
    </source>
</evidence>
<proteinExistence type="inferred from homology"/>
<feature type="transmembrane region" description="Helical" evidence="8">
    <location>
        <begin position="175"/>
        <end position="198"/>
    </location>
</feature>
<evidence type="ECO:0000313" key="10">
    <source>
        <dbReference type="Proteomes" id="UP000011572"/>
    </source>
</evidence>
<dbReference type="RefSeq" id="WP_007345792.1">
    <property type="nucleotide sequence ID" value="NZ_AOIW01000064.1"/>
</dbReference>
<dbReference type="InterPro" id="IPR022791">
    <property type="entry name" value="L-PG_synthase/AglD"/>
</dbReference>
<evidence type="ECO:0000256" key="1">
    <source>
        <dbReference type="ARBA" id="ARBA00004651"/>
    </source>
</evidence>
<sequence>MNPRVAAARLRKRLRRLRDRLPQGTLAVAGTVVVLAVGGAVLTRTLDVGTVVDAAATADLALLAAALAAYLASWPVRGRRYGDVLAPMGHRCRTAFLTATVFASQTANLIVPARAGDGVRAYLLNDRRDVPYPTGVASLAVERAFDLVALGVLGGAALAVLLVDGRAAAPDGSGRAVAAAGGIAVAAALGSAVTVAVARSDRRFGPALRERADGSRLAPVADAAVRFGAAVRVVAADGAALVRVFLASAVVWGLDVATAVLVLAALVGGFGGGVAPAALLVVGTLAVSAGNLAKVLPLSQGGIGLYEAAFTGIVVATTPIAPEVALAAAVLDHALKNGVTLAGGAAAAAAFDLSVTGASDESEREPDAGPTRPTTDR</sequence>
<comment type="similarity">
    <text evidence="2">Belongs to the UPF0104 family.</text>
</comment>
<reference evidence="9 10" key="1">
    <citation type="journal article" date="2014" name="PLoS Genet.">
        <title>Phylogenetically driven sequencing of extremely halophilic archaea reveals strategies for static and dynamic osmo-response.</title>
        <authorList>
            <person name="Becker E.A."/>
            <person name="Seitzer P.M."/>
            <person name="Tritt A."/>
            <person name="Larsen D."/>
            <person name="Krusor M."/>
            <person name="Yao A.I."/>
            <person name="Wu D."/>
            <person name="Madern D."/>
            <person name="Eisen J.A."/>
            <person name="Darling A.E."/>
            <person name="Facciotti M.T."/>
        </authorList>
    </citation>
    <scope>NUCLEOTIDE SEQUENCE [LARGE SCALE GENOMIC DNA]</scope>
    <source>
        <strain evidence="9 10">JCM 10247</strain>
    </source>
</reference>
<comment type="subcellular location">
    <subcellularLocation>
        <location evidence="1">Cell membrane</location>
        <topology evidence="1">Multi-pass membrane protein</topology>
    </subcellularLocation>
</comment>
<feature type="transmembrane region" description="Helical" evidence="8">
    <location>
        <begin position="244"/>
        <end position="267"/>
    </location>
</feature>
<evidence type="ECO:0000313" key="9">
    <source>
        <dbReference type="EMBL" id="ELZ30742.1"/>
    </source>
</evidence>
<evidence type="ECO:0000256" key="5">
    <source>
        <dbReference type="ARBA" id="ARBA00022989"/>
    </source>
</evidence>
<feature type="transmembrane region" description="Helical" evidence="8">
    <location>
        <begin position="144"/>
        <end position="163"/>
    </location>
</feature>
<feature type="transmembrane region" description="Helical" evidence="8">
    <location>
        <begin position="54"/>
        <end position="72"/>
    </location>
</feature>
<keyword evidence="5 8" id="KW-1133">Transmembrane helix</keyword>
<dbReference type="GO" id="GO:0005886">
    <property type="term" value="C:plasma membrane"/>
    <property type="evidence" value="ECO:0007669"/>
    <property type="project" value="UniProtKB-SubCell"/>
</dbReference>
<feature type="region of interest" description="Disordered" evidence="7">
    <location>
        <begin position="356"/>
        <end position="377"/>
    </location>
</feature>
<name>M0D7R5_9EURY</name>
<protein>
    <submittedName>
        <fullName evidence="9">Uncharacterized protein</fullName>
    </submittedName>
</protein>
<accession>M0D7R5</accession>
<keyword evidence="4 8" id="KW-0812">Transmembrane</keyword>
<keyword evidence="3" id="KW-1003">Cell membrane</keyword>
<gene>
    <name evidence="9" type="ORF">C473_12756</name>
</gene>
<evidence type="ECO:0000256" key="2">
    <source>
        <dbReference type="ARBA" id="ARBA00011061"/>
    </source>
</evidence>
<dbReference type="PANTHER" id="PTHR39087:SF2">
    <property type="entry name" value="UPF0104 MEMBRANE PROTEIN MJ1595"/>
    <property type="match status" value="1"/>
</dbReference>
<feature type="transmembrane region" description="Helical" evidence="8">
    <location>
        <begin position="273"/>
        <end position="293"/>
    </location>
</feature>
<dbReference type="PANTHER" id="PTHR39087">
    <property type="entry name" value="UPF0104 MEMBRANE PROTEIN MJ1595"/>
    <property type="match status" value="1"/>
</dbReference>